<evidence type="ECO:0000259" key="6">
    <source>
        <dbReference type="Pfam" id="PF02631"/>
    </source>
</evidence>
<sequence>MSKEERIVTIMRVEQDRTQRGRYVLHFDSGESLNVHEDVMIKYRLLKGADIAIDAIDDILRADEGNKAYVQALRHLQRKPRTRMEMIRHLSQKGYEEGIVREAVSRLEDERLVDDRAYAEQWAYERTAMHAKGRRFIEQELKQKGVQDHHIAAALTSIDPEEERDGAQRAAAKKWRQTQGEPHMRKQKVIAFLLRRGYPMDLARRAAEEAAQEADAEEDF</sequence>
<dbReference type="Pfam" id="PF21982">
    <property type="entry name" value="RecX_HTH1"/>
    <property type="match status" value="1"/>
</dbReference>
<dbReference type="Proteomes" id="UP000266177">
    <property type="component" value="Unassembled WGS sequence"/>
</dbReference>
<keyword evidence="4 5" id="KW-0963">Cytoplasm</keyword>
<dbReference type="Gene3D" id="1.10.10.10">
    <property type="entry name" value="Winged helix-like DNA-binding domain superfamily/Winged helix DNA-binding domain"/>
    <property type="match status" value="3"/>
</dbReference>
<dbReference type="AlphaFoldDB" id="A0A3A3GKK9"/>
<dbReference type="HAMAP" id="MF_01114">
    <property type="entry name" value="RecX"/>
    <property type="match status" value="1"/>
</dbReference>
<dbReference type="PANTHER" id="PTHR33602">
    <property type="entry name" value="REGULATORY PROTEIN RECX FAMILY PROTEIN"/>
    <property type="match status" value="1"/>
</dbReference>
<dbReference type="InterPro" id="IPR053925">
    <property type="entry name" value="RecX_HTH_3rd"/>
</dbReference>
<reference evidence="9 10" key="1">
    <citation type="submission" date="2018-09" db="EMBL/GenBank/DDBJ databases">
        <title>Paenibacillus SK2017-BO5.</title>
        <authorList>
            <person name="Piskunova J.V."/>
            <person name="Dubiley S.A."/>
            <person name="Severinov K.V."/>
        </authorList>
    </citation>
    <scope>NUCLEOTIDE SEQUENCE [LARGE SCALE GENOMIC DNA]</scope>
    <source>
        <strain evidence="9 10">BO5</strain>
    </source>
</reference>
<dbReference type="RefSeq" id="WP_119794403.1">
    <property type="nucleotide sequence ID" value="NZ_QYZD01000013.1"/>
</dbReference>
<dbReference type="Pfam" id="PF02631">
    <property type="entry name" value="RecX_HTH2"/>
    <property type="match status" value="1"/>
</dbReference>
<accession>A0A3A3GKK9</accession>
<evidence type="ECO:0000256" key="4">
    <source>
        <dbReference type="ARBA" id="ARBA00022490"/>
    </source>
</evidence>
<dbReference type="GO" id="GO:0005737">
    <property type="term" value="C:cytoplasm"/>
    <property type="evidence" value="ECO:0007669"/>
    <property type="project" value="UniProtKB-SubCell"/>
</dbReference>
<dbReference type="InterPro" id="IPR053926">
    <property type="entry name" value="RecX_HTH_1st"/>
</dbReference>
<feature type="domain" description="RecX third three-helical" evidence="7">
    <location>
        <begin position="162"/>
        <end position="206"/>
    </location>
</feature>
<evidence type="ECO:0000256" key="5">
    <source>
        <dbReference type="HAMAP-Rule" id="MF_01114"/>
    </source>
</evidence>
<dbReference type="OrthoDB" id="5421057at2"/>
<comment type="subcellular location">
    <subcellularLocation>
        <location evidence="1 5">Cytoplasm</location>
    </subcellularLocation>
</comment>
<comment type="caution">
    <text evidence="9">The sequence shown here is derived from an EMBL/GenBank/DDBJ whole genome shotgun (WGS) entry which is preliminary data.</text>
</comment>
<feature type="domain" description="RecX first three-helical" evidence="8">
    <location>
        <begin position="68"/>
        <end position="107"/>
    </location>
</feature>
<evidence type="ECO:0000256" key="2">
    <source>
        <dbReference type="ARBA" id="ARBA00009695"/>
    </source>
</evidence>
<comment type="function">
    <text evidence="5">Modulates RecA activity.</text>
</comment>
<feature type="domain" description="RecX second three-helical" evidence="6">
    <location>
        <begin position="114"/>
        <end position="155"/>
    </location>
</feature>
<evidence type="ECO:0000256" key="3">
    <source>
        <dbReference type="ARBA" id="ARBA00018111"/>
    </source>
</evidence>
<dbReference type="Pfam" id="PF21981">
    <property type="entry name" value="RecX_HTH3"/>
    <property type="match status" value="1"/>
</dbReference>
<evidence type="ECO:0000259" key="8">
    <source>
        <dbReference type="Pfam" id="PF21982"/>
    </source>
</evidence>
<dbReference type="GO" id="GO:0006282">
    <property type="term" value="P:regulation of DNA repair"/>
    <property type="evidence" value="ECO:0007669"/>
    <property type="project" value="UniProtKB-UniRule"/>
</dbReference>
<dbReference type="InterPro" id="IPR053924">
    <property type="entry name" value="RecX_HTH_2nd"/>
</dbReference>
<comment type="similarity">
    <text evidence="2 5">Belongs to the RecX family.</text>
</comment>
<evidence type="ECO:0000313" key="9">
    <source>
        <dbReference type="EMBL" id="RJG22879.1"/>
    </source>
</evidence>
<name>A0A3A3GKK9_PANTH</name>
<protein>
    <recommendedName>
        <fullName evidence="3 5">Regulatory protein RecX</fullName>
    </recommendedName>
</protein>
<evidence type="ECO:0000256" key="1">
    <source>
        <dbReference type="ARBA" id="ARBA00004496"/>
    </source>
</evidence>
<proteinExistence type="inferred from homology"/>
<gene>
    <name evidence="5" type="primary">recX</name>
    <name evidence="9" type="ORF">DQX05_15065</name>
</gene>
<dbReference type="PANTHER" id="PTHR33602:SF1">
    <property type="entry name" value="REGULATORY PROTEIN RECX FAMILY PROTEIN"/>
    <property type="match status" value="1"/>
</dbReference>
<dbReference type="EMBL" id="QYZD01000013">
    <property type="protein sequence ID" value="RJG22879.1"/>
    <property type="molecule type" value="Genomic_DNA"/>
</dbReference>
<organism evidence="9 10">
    <name type="scientific">Paenibacillus thiaminolyticus</name>
    <name type="common">Bacillus thiaminolyticus</name>
    <dbReference type="NCBI Taxonomy" id="49283"/>
    <lineage>
        <taxon>Bacteria</taxon>
        <taxon>Bacillati</taxon>
        <taxon>Bacillota</taxon>
        <taxon>Bacilli</taxon>
        <taxon>Bacillales</taxon>
        <taxon>Paenibacillaceae</taxon>
        <taxon>Paenibacillus</taxon>
    </lineage>
</organism>
<evidence type="ECO:0000259" key="7">
    <source>
        <dbReference type="Pfam" id="PF21981"/>
    </source>
</evidence>
<dbReference type="InterPro" id="IPR003783">
    <property type="entry name" value="Regulatory_RecX"/>
</dbReference>
<evidence type="ECO:0000313" key="10">
    <source>
        <dbReference type="Proteomes" id="UP000266177"/>
    </source>
</evidence>
<dbReference type="InterPro" id="IPR036388">
    <property type="entry name" value="WH-like_DNA-bd_sf"/>
</dbReference>